<reference evidence="2" key="1">
    <citation type="journal article" date="2014" name="Int. J. Syst. Evol. Microbiol.">
        <title>Complete genome sequence of Corynebacterium casei LMG S-19264T (=DSM 44701T), isolated from a smear-ripened cheese.</title>
        <authorList>
            <consortium name="US DOE Joint Genome Institute (JGI-PGF)"/>
            <person name="Walter F."/>
            <person name="Albersmeier A."/>
            <person name="Kalinowski J."/>
            <person name="Ruckert C."/>
        </authorList>
    </citation>
    <scope>NUCLEOTIDE SEQUENCE</scope>
    <source>
        <strain evidence="2">CGMCC 4.5737</strain>
    </source>
</reference>
<feature type="compositionally biased region" description="Polar residues" evidence="1">
    <location>
        <begin position="71"/>
        <end position="83"/>
    </location>
</feature>
<evidence type="ECO:0000313" key="2">
    <source>
        <dbReference type="EMBL" id="GGM43447.1"/>
    </source>
</evidence>
<accession>A0A8J3FUG7</accession>
<dbReference type="AlphaFoldDB" id="A0A8J3FUG7"/>
<comment type="caution">
    <text evidence="2">The sequence shown here is derived from an EMBL/GenBank/DDBJ whole genome shotgun (WGS) entry which is preliminary data.</text>
</comment>
<reference evidence="2" key="2">
    <citation type="submission" date="2020-09" db="EMBL/GenBank/DDBJ databases">
        <authorList>
            <person name="Sun Q."/>
            <person name="Zhou Y."/>
        </authorList>
    </citation>
    <scope>NUCLEOTIDE SEQUENCE</scope>
    <source>
        <strain evidence="2">CGMCC 4.5737</strain>
    </source>
</reference>
<name>A0A8J3FUG7_9PSEU</name>
<proteinExistence type="predicted"/>
<dbReference type="RefSeq" id="WP_189054936.1">
    <property type="nucleotide sequence ID" value="NZ_BMMK01000004.1"/>
</dbReference>
<evidence type="ECO:0000313" key="3">
    <source>
        <dbReference type="Proteomes" id="UP000637578"/>
    </source>
</evidence>
<organism evidence="2 3">
    <name type="scientific">Longimycelium tulufanense</name>
    <dbReference type="NCBI Taxonomy" id="907463"/>
    <lineage>
        <taxon>Bacteria</taxon>
        <taxon>Bacillati</taxon>
        <taxon>Actinomycetota</taxon>
        <taxon>Actinomycetes</taxon>
        <taxon>Pseudonocardiales</taxon>
        <taxon>Pseudonocardiaceae</taxon>
        <taxon>Longimycelium</taxon>
    </lineage>
</organism>
<dbReference type="Proteomes" id="UP000637578">
    <property type="component" value="Unassembled WGS sequence"/>
</dbReference>
<gene>
    <name evidence="2" type="ORF">GCM10012275_13010</name>
</gene>
<protein>
    <submittedName>
        <fullName evidence="2">Uncharacterized protein</fullName>
    </submittedName>
</protein>
<dbReference type="EMBL" id="BMMK01000004">
    <property type="protein sequence ID" value="GGM43447.1"/>
    <property type="molecule type" value="Genomic_DNA"/>
</dbReference>
<evidence type="ECO:0000256" key="1">
    <source>
        <dbReference type="SAM" id="MobiDB-lite"/>
    </source>
</evidence>
<feature type="region of interest" description="Disordered" evidence="1">
    <location>
        <begin position="68"/>
        <end position="91"/>
    </location>
</feature>
<keyword evidence="3" id="KW-1185">Reference proteome</keyword>
<sequence length="91" mass="10141">MINLVVFGVLLTLTGATFLYLEYHYRAATPTGEHAPRDGSVTVQRLIDRLNNDLVAVTAAREFPGRPTASLMWTQKSPNQRLESPSAGWPW</sequence>